<evidence type="ECO:0000313" key="2">
    <source>
        <dbReference type="Proteomes" id="UP000221918"/>
    </source>
</evidence>
<dbReference type="Pfam" id="PF11337">
    <property type="entry name" value="DUF3139"/>
    <property type="match status" value="1"/>
</dbReference>
<reference evidence="1 2" key="1">
    <citation type="submission" date="2017-09" db="EMBL/GenBank/DDBJ databases">
        <title>Large-scale bioinformatics analysis of Bacillus genomes uncovers conserved roles of natural products in bacterial physiology.</title>
        <authorList>
            <consortium name="Agbiome Team Llc"/>
            <person name="Bleich R.M."/>
            <person name="Grubbs K.J."/>
            <person name="Santa Maria K.C."/>
            <person name="Allen S.E."/>
            <person name="Farag S."/>
            <person name="Shank E.A."/>
            <person name="Bowers A."/>
        </authorList>
    </citation>
    <scope>NUCLEOTIDE SEQUENCE [LARGE SCALE GENOMIC DNA]</scope>
    <source>
        <strain evidence="1 2">AFS037265</strain>
    </source>
</reference>
<protein>
    <recommendedName>
        <fullName evidence="3">DUF3139 domain-containing protein</fullName>
    </recommendedName>
</protein>
<accession>A0ABD6SW04</accession>
<gene>
    <name evidence="1" type="ORF">COF81_31845</name>
</gene>
<organism evidence="1 2">
    <name type="scientific">Bacillus pseudomycoides</name>
    <dbReference type="NCBI Taxonomy" id="64104"/>
    <lineage>
        <taxon>Bacteria</taxon>
        <taxon>Bacillati</taxon>
        <taxon>Bacillota</taxon>
        <taxon>Bacilli</taxon>
        <taxon>Bacillales</taxon>
        <taxon>Bacillaceae</taxon>
        <taxon>Bacillus</taxon>
        <taxon>Bacillus cereus group</taxon>
    </lineage>
</organism>
<evidence type="ECO:0000313" key="1">
    <source>
        <dbReference type="EMBL" id="PHE81942.1"/>
    </source>
</evidence>
<proteinExistence type="predicted"/>
<comment type="caution">
    <text evidence="1">The sequence shown here is derived from an EMBL/GenBank/DDBJ whole genome shotgun (WGS) entry which is preliminary data.</text>
</comment>
<dbReference type="EMBL" id="NUTL01000349">
    <property type="protein sequence ID" value="PHE81942.1"/>
    <property type="molecule type" value="Genomic_DNA"/>
</dbReference>
<name>A0ABD6SW04_9BACI</name>
<dbReference type="RefSeq" id="WP_098217534.1">
    <property type="nucleotide sequence ID" value="NZ_JBALMQ010000151.1"/>
</dbReference>
<dbReference type="InterPro" id="IPR021486">
    <property type="entry name" value="DUF3139"/>
</dbReference>
<sequence length="119" mass="14177">MKKKLKTIFIVLASLYIFFDISKTLYDRYFVEGDPKEREKALIAVMWHLQEKGYTQDDITTIYPYFDSKQTQYNAIVEFKDEPNASYTYITFKNSNTGKIKARQDYYPENPKHYEEPGT</sequence>
<dbReference type="Proteomes" id="UP000221918">
    <property type="component" value="Unassembled WGS sequence"/>
</dbReference>
<dbReference type="AlphaFoldDB" id="A0ABD6SW04"/>
<evidence type="ECO:0008006" key="3">
    <source>
        <dbReference type="Google" id="ProtNLM"/>
    </source>
</evidence>